<evidence type="ECO:0000313" key="1">
    <source>
        <dbReference type="EMBL" id="RBP97889.1"/>
    </source>
</evidence>
<sequence>MLSLAWLGLPQSSAAWSGDVLLADPLAGALIRLALGVMPLPPARLSRYFTEVTGDIVATAVLFPSA</sequence>
<protein>
    <submittedName>
        <fullName evidence="1">Uncharacterized protein</fullName>
    </submittedName>
</protein>
<gene>
    <name evidence="1" type="ORF">CRD60_04720</name>
</gene>
<keyword evidence="2" id="KW-1185">Reference proteome</keyword>
<organism evidence="1 2">
    <name type="scientific">Bifidobacterium aemilianum</name>
    <dbReference type="NCBI Taxonomy" id="2493120"/>
    <lineage>
        <taxon>Bacteria</taxon>
        <taxon>Bacillati</taxon>
        <taxon>Actinomycetota</taxon>
        <taxon>Actinomycetes</taxon>
        <taxon>Bifidobacteriales</taxon>
        <taxon>Bifidobacteriaceae</taxon>
        <taxon>Bifidobacterium</taxon>
    </lineage>
</organism>
<reference evidence="1 2" key="1">
    <citation type="submission" date="2017-10" db="EMBL/GenBank/DDBJ databases">
        <title>Bifidobacterium xylocopum sp. nov. and Bifidobacterium aemilianum sp. nov., from the carpenter bee (Xylocopa violacea) digestive tract.</title>
        <authorList>
            <person name="Alberoni D."/>
            <person name="Baffoni L."/>
            <person name="Di Gioia D."/>
            <person name="Gaggia F."/>
            <person name="Biavati B."/>
        </authorList>
    </citation>
    <scope>NUCLEOTIDE SEQUENCE [LARGE SCALE GENOMIC DNA]</scope>
    <source>
        <strain evidence="1 2">XV10</strain>
    </source>
</reference>
<evidence type="ECO:0000313" key="2">
    <source>
        <dbReference type="Proteomes" id="UP000252530"/>
    </source>
</evidence>
<accession>A0A366K889</accession>
<dbReference type="Proteomes" id="UP000252530">
    <property type="component" value="Unassembled WGS sequence"/>
</dbReference>
<name>A0A366K889_9BIFI</name>
<dbReference type="EMBL" id="PDCG01000003">
    <property type="protein sequence ID" value="RBP97889.1"/>
    <property type="molecule type" value="Genomic_DNA"/>
</dbReference>
<proteinExistence type="predicted"/>
<dbReference type="AlphaFoldDB" id="A0A366K889"/>
<comment type="caution">
    <text evidence="1">The sequence shown here is derived from an EMBL/GenBank/DDBJ whole genome shotgun (WGS) entry which is preliminary data.</text>
</comment>